<feature type="region of interest" description="Disordered" evidence="1">
    <location>
        <begin position="1"/>
        <end position="25"/>
    </location>
</feature>
<evidence type="ECO:0000256" key="1">
    <source>
        <dbReference type="SAM" id="MobiDB-lite"/>
    </source>
</evidence>
<gene>
    <name evidence="2" type="ORF">AVEN_152919_1</name>
</gene>
<reference evidence="2 3" key="1">
    <citation type="journal article" date="2019" name="Sci. Rep.">
        <title>Orb-weaving spider Araneus ventricosus genome elucidates the spidroin gene catalogue.</title>
        <authorList>
            <person name="Kono N."/>
            <person name="Nakamura H."/>
            <person name="Ohtoshi R."/>
            <person name="Moran D.A.P."/>
            <person name="Shinohara A."/>
            <person name="Yoshida Y."/>
            <person name="Fujiwara M."/>
            <person name="Mori M."/>
            <person name="Tomita M."/>
            <person name="Arakawa K."/>
        </authorList>
    </citation>
    <scope>NUCLEOTIDE SEQUENCE [LARGE SCALE GENOMIC DNA]</scope>
</reference>
<proteinExistence type="predicted"/>
<organism evidence="2 3">
    <name type="scientific">Araneus ventricosus</name>
    <name type="common">Orbweaver spider</name>
    <name type="synonym">Epeira ventricosa</name>
    <dbReference type="NCBI Taxonomy" id="182803"/>
    <lineage>
        <taxon>Eukaryota</taxon>
        <taxon>Metazoa</taxon>
        <taxon>Ecdysozoa</taxon>
        <taxon>Arthropoda</taxon>
        <taxon>Chelicerata</taxon>
        <taxon>Arachnida</taxon>
        <taxon>Araneae</taxon>
        <taxon>Araneomorphae</taxon>
        <taxon>Entelegynae</taxon>
        <taxon>Araneoidea</taxon>
        <taxon>Araneidae</taxon>
        <taxon>Araneus</taxon>
    </lineage>
</organism>
<dbReference type="Proteomes" id="UP000499080">
    <property type="component" value="Unassembled WGS sequence"/>
</dbReference>
<accession>A0A4Y2AEF8</accession>
<comment type="caution">
    <text evidence="2">The sequence shown here is derived from an EMBL/GenBank/DDBJ whole genome shotgun (WGS) entry which is preliminary data.</text>
</comment>
<dbReference type="AlphaFoldDB" id="A0A4Y2AEF8"/>
<evidence type="ECO:0000313" key="2">
    <source>
        <dbReference type="EMBL" id="GBL77699.1"/>
    </source>
</evidence>
<protein>
    <submittedName>
        <fullName evidence="2">Uncharacterized protein</fullName>
    </submittedName>
</protein>
<evidence type="ECO:0000313" key="3">
    <source>
        <dbReference type="Proteomes" id="UP000499080"/>
    </source>
</evidence>
<dbReference type="EMBL" id="BGPR01000013">
    <property type="protein sequence ID" value="GBL77699.1"/>
    <property type="molecule type" value="Genomic_DNA"/>
</dbReference>
<sequence>MPTDNEGESATTFVEKSSPERSPVTGIDAEDFLKTAIKTQTDVLKFLDTMPVKNRIKDNRDKIKEYMTDFINIVARQEVVLSMTLDKLHKQTVLLDETLERFQHKSSEPPTISNAIMTKQPRLKSRYRSRRREEGIVTLIYPKDEG</sequence>
<keyword evidence="3" id="KW-1185">Reference proteome</keyword>
<name>A0A4Y2AEF8_ARAVE</name>